<proteinExistence type="predicted"/>
<dbReference type="Proteomes" id="UP000002376">
    <property type="component" value="Chromosome"/>
</dbReference>
<dbReference type="eggNOG" id="arCOG08859">
    <property type="taxonomic scope" value="Archaea"/>
</dbReference>
<protein>
    <submittedName>
        <fullName evidence="1">Uncharacterized protein</fullName>
    </submittedName>
</protein>
<dbReference type="EMBL" id="CP001939">
    <property type="protein sequence ID" value="ADG90991.1"/>
    <property type="molecule type" value="Genomic_DNA"/>
</dbReference>
<dbReference type="RefSeq" id="WP_013129584.1">
    <property type="nucleotide sequence ID" value="NC_014160.1"/>
</dbReference>
<dbReference type="AlphaFoldDB" id="D5U1J1"/>
<gene>
    <name evidence="1" type="ordered locus">Tagg_0718</name>
</gene>
<dbReference type="OrthoDB" id="18609at2157"/>
<evidence type="ECO:0000313" key="2">
    <source>
        <dbReference type="Proteomes" id="UP000002376"/>
    </source>
</evidence>
<name>D5U1J1_THEAM</name>
<dbReference type="KEGG" id="tag:Tagg_0718"/>
<keyword evidence="2" id="KW-1185">Reference proteome</keyword>
<dbReference type="GeneID" id="9165733"/>
<reference evidence="1 2" key="1">
    <citation type="journal article" date="2010" name="Stand. Genomic Sci.">
        <title>Complete genome sequence of Thermosphaera aggregans type strain (M11TL).</title>
        <authorList>
            <person name="Spring S."/>
            <person name="Rachel R."/>
            <person name="Lapidus A."/>
            <person name="Davenport K."/>
            <person name="Tice H."/>
            <person name="Copeland A."/>
            <person name="Cheng J.F."/>
            <person name="Lucas S."/>
            <person name="Chen F."/>
            <person name="Nolan M."/>
            <person name="Bruce D."/>
            <person name="Goodwin L."/>
            <person name="Pitluck S."/>
            <person name="Ivanova N."/>
            <person name="Mavromatis K."/>
            <person name="Ovchinnikova G."/>
            <person name="Pati A."/>
            <person name="Chen A."/>
            <person name="Palaniappan K."/>
            <person name="Land M."/>
            <person name="Hauser L."/>
            <person name="Chang Y.J."/>
            <person name="Jeffries C.C."/>
            <person name="Brettin T."/>
            <person name="Detter J.C."/>
            <person name="Tapia R."/>
            <person name="Han C."/>
            <person name="Heimerl T."/>
            <person name="Weikl F."/>
            <person name="Brambilla E."/>
            <person name="Goker M."/>
            <person name="Bristow J."/>
            <person name="Eisen J.A."/>
            <person name="Markowitz V."/>
            <person name="Hugenholtz P."/>
            <person name="Kyrpides N.C."/>
            <person name="Klenk H.P."/>
        </authorList>
    </citation>
    <scope>NUCLEOTIDE SEQUENCE [LARGE SCALE GENOMIC DNA]</scope>
    <source>
        <strain evidence="2">DSM 11486 / M11TL</strain>
    </source>
</reference>
<evidence type="ECO:0000313" key="1">
    <source>
        <dbReference type="EMBL" id="ADG90991.1"/>
    </source>
</evidence>
<organism evidence="1 2">
    <name type="scientific">Thermosphaera aggregans (strain DSM 11486 / M11TL)</name>
    <dbReference type="NCBI Taxonomy" id="633148"/>
    <lineage>
        <taxon>Archaea</taxon>
        <taxon>Thermoproteota</taxon>
        <taxon>Thermoprotei</taxon>
        <taxon>Desulfurococcales</taxon>
        <taxon>Desulfurococcaceae</taxon>
        <taxon>Thermosphaera</taxon>
    </lineage>
</organism>
<reference evidence="2" key="2">
    <citation type="journal article" date="2010" name="Stand. Genomic Sci.">
        <title>Complete genome sequence of Thermosphaera aggregans type strain (M11TLT).</title>
        <authorList>
            <person name="Spring S."/>
            <person name="Rachel R."/>
            <person name="Lapidus A."/>
            <person name="Davenport K."/>
            <person name="Tice H."/>
            <person name="Copeland A."/>
            <person name="Cheng J.-F."/>
            <person name="Lucas S."/>
            <person name="Chen F."/>
            <person name="Nolan M."/>
            <person name="Bruce D."/>
            <person name="Goodwin L."/>
            <person name="Pitluck S."/>
            <person name="Ivanova N."/>
            <person name="Mavromatis K."/>
            <person name="Ovchinnikova G."/>
            <person name="Pati A."/>
            <person name="Chen A."/>
            <person name="Palaniappan K."/>
            <person name="Land M."/>
            <person name="Hauser L."/>
            <person name="Chang Y.-J."/>
            <person name="Jeffries C.C."/>
            <person name="Brettin T."/>
            <person name="Detter J.C."/>
            <person name="Tapia R."/>
            <person name="Han C."/>
            <person name="Heimerl T."/>
            <person name="Weikl F."/>
            <person name="Brambilla E."/>
            <person name="Goker M."/>
            <person name="Bristow J."/>
            <person name="Eisen J.A."/>
            <person name="Markowitz V."/>
            <person name="Hugenholtz P."/>
            <person name="Kyrpides N.C."/>
            <person name="Klenk H.-P."/>
        </authorList>
    </citation>
    <scope>NUCLEOTIDE SEQUENCE [LARGE SCALE GENOMIC DNA]</scope>
    <source>
        <strain evidence="2">DSM 11486 / M11TL</strain>
    </source>
</reference>
<dbReference type="HOGENOM" id="CLU_1318480_0_0_2"/>
<accession>D5U1J1</accession>
<reference key="3">
    <citation type="submission" date="2010-02" db="EMBL/GenBank/DDBJ databases">
        <title>Complete genome sequence of Thermosphaera aggregans type strain (M11TL).</title>
        <authorList>
            <consortium name="US DOE Joint Genome Institute (JGI-PGF)"/>
            <person name="Spring S."/>
            <person name="Lapidus A."/>
            <person name="Munk C."/>
            <person name="Schroeder M."/>
            <person name="Glavina Del Rio T."/>
            <person name="Tice H."/>
            <person name="Copeland A."/>
            <person name="Cheng J.-F."/>
            <person name="Lucas S."/>
            <person name="Chen F."/>
            <person name="Nolan M."/>
            <person name="Bruce D."/>
            <person name="Goodwin L."/>
            <person name="Pitluck S."/>
            <person name="Ivanova N."/>
            <person name="Mavromatis K."/>
            <person name="Ovchinnikova G."/>
            <person name="Pati A."/>
            <person name="Chen A."/>
            <person name="Palaniappan K."/>
            <person name="Land M."/>
            <person name="Hauser L."/>
            <person name="Chang Y.-J."/>
            <person name="Jeffries C.C."/>
            <person name="Brettin T."/>
            <person name="Detter J.C."/>
            <person name="Tapia R."/>
            <person name="Han C."/>
            <person name="Chain P."/>
            <person name="Heimerl T."/>
            <person name="Weik F."/>
            <person name="Goker M."/>
            <person name="Rachel R."/>
            <person name="Bristow J."/>
            <person name="Eisen J.A."/>
            <person name="Markowitz V."/>
            <person name="Hugenholtz P."/>
            <person name="Kyrpides N.C."/>
            <person name="Klenk H.-P."/>
        </authorList>
    </citation>
    <scope>NUCLEOTIDE SEQUENCE</scope>
    <source>
        <strain>DSM 11486</strain>
    </source>
</reference>
<sequence>MWIYEELYSCPKTILISKTFIGKHPGILAMSLGNYRANILKKGSEWFLFHNIPLELDPDETVHACFQIAKGLSYEQKGLEKVITTSMLYGGLTLFVEVGGKSVLLNMEPVNTDVFKFYIDPRGARTLKESGFDQLSLFMLSLREGFEDLMRDTCVEIGRREGNTCVIPTSVGELIVSTKEVVREGLMRIIPDNAPLRHVVKV</sequence>
<dbReference type="STRING" id="633148.Tagg_0718"/>